<dbReference type="InterPro" id="IPR036188">
    <property type="entry name" value="FAD/NAD-bd_sf"/>
</dbReference>
<evidence type="ECO:0000256" key="2">
    <source>
        <dbReference type="ARBA" id="ARBA00004586"/>
    </source>
</evidence>
<organism evidence="9 10">
    <name type="scientific">Rozella allomycis (strain CSF55)</name>
    <dbReference type="NCBI Taxonomy" id="988480"/>
    <lineage>
        <taxon>Eukaryota</taxon>
        <taxon>Fungi</taxon>
        <taxon>Fungi incertae sedis</taxon>
        <taxon>Cryptomycota</taxon>
        <taxon>Cryptomycota incertae sedis</taxon>
        <taxon>Rozella</taxon>
    </lineage>
</organism>
<dbReference type="Proteomes" id="UP000030755">
    <property type="component" value="Unassembled WGS sequence"/>
</dbReference>
<evidence type="ECO:0000256" key="4">
    <source>
        <dbReference type="ARBA" id="ARBA00022679"/>
    </source>
</evidence>
<dbReference type="OrthoDB" id="10039976at2759"/>
<dbReference type="Pfam" id="PF13450">
    <property type="entry name" value="NAD_binding_8"/>
    <property type="match status" value="1"/>
</dbReference>
<protein>
    <submittedName>
        <fullName evidence="9">Acyl-CoA N-acyltransferase domain-containing protein</fullName>
    </submittedName>
</protein>
<dbReference type="PANTHER" id="PTHR13355:SF11">
    <property type="entry name" value="GLUCOSAMINE 6-PHOSPHATE N-ACETYLTRANSFERASE"/>
    <property type="match status" value="1"/>
</dbReference>
<dbReference type="UniPathway" id="UPA00113">
    <property type="reaction ID" value="UER00529"/>
</dbReference>
<dbReference type="AlphaFoldDB" id="A0A075AMP7"/>
<evidence type="ECO:0000259" key="8">
    <source>
        <dbReference type="PROSITE" id="PS51186"/>
    </source>
</evidence>
<dbReference type="PROSITE" id="PS51186">
    <property type="entry name" value="GNAT"/>
    <property type="match status" value="1"/>
</dbReference>
<keyword evidence="6" id="KW-0472">Membrane</keyword>
<proteinExistence type="predicted"/>
<dbReference type="GO" id="GO:0004343">
    <property type="term" value="F:glucosamine 6-phosphate N-acetyltransferase activity"/>
    <property type="evidence" value="ECO:0007669"/>
    <property type="project" value="TreeGrafter"/>
</dbReference>
<keyword evidence="10" id="KW-1185">Reference proteome</keyword>
<gene>
    <name evidence="9" type="ORF">O9G_005219</name>
</gene>
<dbReference type="Gene3D" id="3.50.50.60">
    <property type="entry name" value="FAD/NAD(P)-binding domain"/>
    <property type="match status" value="1"/>
</dbReference>
<keyword evidence="5" id="KW-0256">Endoplasmic reticulum</keyword>
<dbReference type="InterPro" id="IPR000182">
    <property type="entry name" value="GNAT_dom"/>
</dbReference>
<feature type="domain" description="N-acetyltransferase" evidence="8">
    <location>
        <begin position="447"/>
        <end position="606"/>
    </location>
</feature>
<keyword evidence="7 9" id="KW-0012">Acyltransferase</keyword>
<dbReference type="SUPFAM" id="SSF51905">
    <property type="entry name" value="FAD/NAD(P)-binding domain"/>
    <property type="match status" value="1"/>
</dbReference>
<dbReference type="GO" id="GO:0006048">
    <property type="term" value="P:UDP-N-acetylglucosamine biosynthetic process"/>
    <property type="evidence" value="ECO:0007669"/>
    <property type="project" value="UniProtKB-UniPathway"/>
</dbReference>
<dbReference type="InterPro" id="IPR039143">
    <property type="entry name" value="GNPNAT1-like"/>
</dbReference>
<name>A0A075AMP7_ROZAC</name>
<dbReference type="Gene3D" id="3.90.660.10">
    <property type="match status" value="1"/>
</dbReference>
<dbReference type="SUPFAM" id="SSF55729">
    <property type="entry name" value="Acyl-CoA N-acyltransferases (Nat)"/>
    <property type="match status" value="1"/>
</dbReference>
<dbReference type="PRINTS" id="PR00420">
    <property type="entry name" value="RNGMNOXGNASE"/>
</dbReference>
<dbReference type="FunFam" id="3.40.630.30:FF:000048">
    <property type="entry name" value="Glucosamine 6-phosphate N-acetyltransferase"/>
    <property type="match status" value="1"/>
</dbReference>
<dbReference type="Gene3D" id="3.40.630.30">
    <property type="match status" value="1"/>
</dbReference>
<dbReference type="STRING" id="988480.A0A075AMP7"/>
<dbReference type="Pfam" id="PF00583">
    <property type="entry name" value="Acetyltransf_1"/>
    <property type="match status" value="1"/>
</dbReference>
<comment type="subcellular location">
    <subcellularLocation>
        <location evidence="1">Endomembrane system</location>
        <topology evidence="1">Peripheral membrane protein</topology>
    </subcellularLocation>
    <subcellularLocation>
        <location evidence="2">Endoplasmic reticulum membrane</location>
    </subcellularLocation>
</comment>
<sequence>MTPWFLIQQFIHNAISKPLSRNRSFQKIAVAIHQRLERLQGRNGDINPYANNYHIEDQRDVKLDDLIDDPKLREQIARKKNFLKFFAEEFIKDSDVIIVGAGIAGLSASLQLSKCGIKNILLEKSNSVGGRLATRWIDSHGKRFVFDHGAQFFTTRSNVFKSYVSELVGMSVVKVWCQGFPVIEDCNTETSLKIPTYGHNRYIGVKGMNSVAKHLQHEILTLNKTELFLNSKVLKIVPNEICWRVMMNDSSIIEGKYLVLTCPVPQSLAIIEEVISEQEKEELSKVEYQSTIALLLAFPNTNSSIIPRPGGIRITCQKSPIYWIASQKCKDLITDGDGLVIHMKENWSNEHYGMSDEWIIENIKEALKSNLEKIGITIPNECIHSLKRWRYATPKTTATESFLSFYDGTLFLAGDAFNASKVEGCDMSLFSKTLISNELQSTLPKGFILRPLEPSDYEKGLSLSIFRLGFLEVLGQLTVVGNVDKDTFMDQFYYMKNRNNEYFTIVIEDTQRRRVVAAGTVLVERKFVHMIGKVGHIEDIVVNKEYRGQNFGKWIIEQLKHIGKQVGCYKIILDCSEKNVPFYEKCGFTKKEVEMAWYIPENDPTEKLKAKI</sequence>
<evidence type="ECO:0000313" key="9">
    <source>
        <dbReference type="EMBL" id="EPZ30954.1"/>
    </source>
</evidence>
<evidence type="ECO:0000256" key="6">
    <source>
        <dbReference type="ARBA" id="ARBA00023136"/>
    </source>
</evidence>
<evidence type="ECO:0000313" key="10">
    <source>
        <dbReference type="Proteomes" id="UP000030755"/>
    </source>
</evidence>
<accession>A0A075AMP7</accession>
<comment type="subunit">
    <text evidence="3">Homodimer.</text>
</comment>
<dbReference type="CDD" id="cd04301">
    <property type="entry name" value="NAT_SF"/>
    <property type="match status" value="1"/>
</dbReference>
<keyword evidence="4 9" id="KW-0808">Transferase</keyword>
<dbReference type="GO" id="GO:0005789">
    <property type="term" value="C:endoplasmic reticulum membrane"/>
    <property type="evidence" value="ECO:0007669"/>
    <property type="project" value="UniProtKB-SubCell"/>
</dbReference>
<evidence type="ECO:0000256" key="7">
    <source>
        <dbReference type="ARBA" id="ARBA00023315"/>
    </source>
</evidence>
<dbReference type="InterPro" id="IPR016181">
    <property type="entry name" value="Acyl_CoA_acyltransferase"/>
</dbReference>
<reference evidence="9 10" key="1">
    <citation type="journal article" date="2013" name="Curr. Biol.">
        <title>Shared signatures of parasitism and phylogenomics unite Cryptomycota and microsporidia.</title>
        <authorList>
            <person name="James T.Y."/>
            <person name="Pelin A."/>
            <person name="Bonen L."/>
            <person name="Ahrendt S."/>
            <person name="Sain D."/>
            <person name="Corradi N."/>
            <person name="Stajich J.E."/>
        </authorList>
    </citation>
    <scope>NUCLEOTIDE SEQUENCE [LARGE SCALE GENOMIC DNA]</scope>
    <source>
        <strain evidence="9 10">CSF55</strain>
    </source>
</reference>
<dbReference type="GO" id="GO:0016491">
    <property type="term" value="F:oxidoreductase activity"/>
    <property type="evidence" value="ECO:0007669"/>
    <property type="project" value="InterPro"/>
</dbReference>
<dbReference type="HOGENOM" id="CLU_446296_0_0_1"/>
<dbReference type="InterPro" id="IPR002937">
    <property type="entry name" value="Amino_oxidase"/>
</dbReference>
<dbReference type="PANTHER" id="PTHR13355">
    <property type="entry name" value="GLUCOSAMINE 6-PHOSPHATE N-ACETYLTRANSFERASE"/>
    <property type="match status" value="1"/>
</dbReference>
<evidence type="ECO:0000256" key="3">
    <source>
        <dbReference type="ARBA" id="ARBA00011738"/>
    </source>
</evidence>
<dbReference type="Pfam" id="PF01593">
    <property type="entry name" value="Amino_oxidase"/>
    <property type="match status" value="1"/>
</dbReference>
<dbReference type="EMBL" id="KE561329">
    <property type="protein sequence ID" value="EPZ30954.1"/>
    <property type="molecule type" value="Genomic_DNA"/>
</dbReference>
<evidence type="ECO:0000256" key="5">
    <source>
        <dbReference type="ARBA" id="ARBA00022824"/>
    </source>
</evidence>
<evidence type="ECO:0000256" key="1">
    <source>
        <dbReference type="ARBA" id="ARBA00004184"/>
    </source>
</evidence>